<dbReference type="AlphaFoldDB" id="A0AAD7ACG3"/>
<comment type="caution">
    <text evidence="1">The sequence shown here is derived from an EMBL/GenBank/DDBJ whole genome shotgun (WGS) entry which is preliminary data.</text>
</comment>
<evidence type="ECO:0008006" key="3">
    <source>
        <dbReference type="Google" id="ProtNLM"/>
    </source>
</evidence>
<dbReference type="Proteomes" id="UP001218218">
    <property type="component" value="Unassembled WGS sequence"/>
</dbReference>
<organism evidence="1 2">
    <name type="scientific">Mycena albidolilacea</name>
    <dbReference type="NCBI Taxonomy" id="1033008"/>
    <lineage>
        <taxon>Eukaryota</taxon>
        <taxon>Fungi</taxon>
        <taxon>Dikarya</taxon>
        <taxon>Basidiomycota</taxon>
        <taxon>Agaricomycotina</taxon>
        <taxon>Agaricomycetes</taxon>
        <taxon>Agaricomycetidae</taxon>
        <taxon>Agaricales</taxon>
        <taxon>Marasmiineae</taxon>
        <taxon>Mycenaceae</taxon>
        <taxon>Mycena</taxon>
    </lineage>
</organism>
<reference evidence="1" key="1">
    <citation type="submission" date="2023-03" db="EMBL/GenBank/DDBJ databases">
        <title>Massive genome expansion in bonnet fungi (Mycena s.s.) driven by repeated elements and novel gene families across ecological guilds.</title>
        <authorList>
            <consortium name="Lawrence Berkeley National Laboratory"/>
            <person name="Harder C.B."/>
            <person name="Miyauchi S."/>
            <person name="Viragh M."/>
            <person name="Kuo A."/>
            <person name="Thoen E."/>
            <person name="Andreopoulos B."/>
            <person name="Lu D."/>
            <person name="Skrede I."/>
            <person name="Drula E."/>
            <person name="Henrissat B."/>
            <person name="Morin E."/>
            <person name="Kohler A."/>
            <person name="Barry K."/>
            <person name="LaButti K."/>
            <person name="Morin E."/>
            <person name="Salamov A."/>
            <person name="Lipzen A."/>
            <person name="Mereny Z."/>
            <person name="Hegedus B."/>
            <person name="Baldrian P."/>
            <person name="Stursova M."/>
            <person name="Weitz H."/>
            <person name="Taylor A."/>
            <person name="Grigoriev I.V."/>
            <person name="Nagy L.G."/>
            <person name="Martin F."/>
            <person name="Kauserud H."/>
        </authorList>
    </citation>
    <scope>NUCLEOTIDE SEQUENCE</scope>
    <source>
        <strain evidence="1">CBHHK002</strain>
    </source>
</reference>
<accession>A0AAD7ACG3</accession>
<dbReference type="EMBL" id="JARIHO010000009">
    <property type="protein sequence ID" value="KAJ7355296.1"/>
    <property type="molecule type" value="Genomic_DNA"/>
</dbReference>
<protein>
    <recommendedName>
        <fullName evidence="3">F-box domain-containing protein</fullName>
    </recommendedName>
</protein>
<name>A0AAD7ACG3_9AGAR</name>
<proteinExistence type="predicted"/>
<keyword evidence="2" id="KW-1185">Reference proteome</keyword>
<gene>
    <name evidence="1" type="ORF">DFH08DRAFT_803340</name>
</gene>
<evidence type="ECO:0000313" key="2">
    <source>
        <dbReference type="Proteomes" id="UP001218218"/>
    </source>
</evidence>
<sequence length="602" mass="66754">MWPDVHYLRADDYDNTDPSSSPPRLRPDADFSEMNKLLDFNQLAEDLESGRFSTTPLQPPIPTAIAEEPLVITPYQSPAWLASFLLDLLASQNNALLGQTARIVNEGHCEVGPDLVSELRAPHSAKEYLSAHYSAEFQILRHVALDSERYGAAYLHYTRYRILSRIAGTLGLHLSKPSQPSTIHGLTFTYNDLIQWAEVNSGTFGNLKTLLACTNNLRARLNRSASATTDHQQGVLLTQLNALATDPFPGIQRSNPMTWTIADLRRKLSICDPMVRPSGPRETLSDIFLYTLPSRPPLVYSPFPAPTFPIPNSSQALLLLCQISSRFREIADADPRLWRSLCTEKIVNPRLMEVWLKQAGDISLSLRIARALGPSPQWPLVYINPSILPDSSYISPIQRYLPILLPKISQCRQLQMVDCFIPQFVPPVSFLMLESLSVTIQRTNLPAARWLSHALGGAPRLTRFHWSGPAVAVPWAQLSRLSLDVKPFGPGLLRSVRDAATQVQHLRLHFELAIPHLQITSVLLSVTTFSIVGGSQLAHSIILPNLTHLIIEWAGPTSNADDSDLPSFLQHSQCAITTLEAGLAFAETPGHCVKVTESPEVD</sequence>
<evidence type="ECO:0000313" key="1">
    <source>
        <dbReference type="EMBL" id="KAJ7355296.1"/>
    </source>
</evidence>